<evidence type="ECO:0000313" key="2">
    <source>
        <dbReference type="EMBL" id="ASJ74907.1"/>
    </source>
</evidence>
<feature type="transmembrane region" description="Helical" evidence="1">
    <location>
        <begin position="12"/>
        <end position="30"/>
    </location>
</feature>
<dbReference type="InterPro" id="IPR010865">
    <property type="entry name" value="DUF1499"/>
</dbReference>
<evidence type="ECO:0000256" key="1">
    <source>
        <dbReference type="SAM" id="Phobius"/>
    </source>
</evidence>
<protein>
    <recommendedName>
        <fullName evidence="4">DUF1499 domain-containing protein</fullName>
    </recommendedName>
</protein>
<accession>A0A2Z2P2V1</accession>
<dbReference type="Proteomes" id="UP000250079">
    <property type="component" value="Chromosome"/>
</dbReference>
<proteinExistence type="predicted"/>
<evidence type="ECO:0008006" key="4">
    <source>
        <dbReference type="Google" id="ProtNLM"/>
    </source>
</evidence>
<sequence length="244" mass="26015">MTARSSRLGTGLLLLALCALVAVAVMMFGARLGLWEPIVGFGYARTYLNPMGYAVAGLGLLGLIYLLVKGEKAGAFKAAIACLLGLGMLAPMLMAKVQPPSSFPPIHDVSTDTSNPPQFLVLDESRPGARNSLVYGGEEIAMQQQAAFPDIVPVLSDLTPEEAFAKSLAIGQDMEWEIVAQDHDGLRFEATARTPIYHFADDVVVIVTPEGESSRIDIRSVSRIGKGDRGVNAARIRAFIGAVE</sequence>
<feature type="transmembrane region" description="Helical" evidence="1">
    <location>
        <begin position="50"/>
        <end position="68"/>
    </location>
</feature>
<keyword evidence="3" id="KW-1185">Reference proteome</keyword>
<keyword evidence="1" id="KW-0472">Membrane</keyword>
<dbReference type="EMBL" id="CP018632">
    <property type="protein sequence ID" value="ASJ74907.1"/>
    <property type="molecule type" value="Genomic_DNA"/>
</dbReference>
<keyword evidence="1" id="KW-1133">Transmembrane helix</keyword>
<feature type="transmembrane region" description="Helical" evidence="1">
    <location>
        <begin position="75"/>
        <end position="94"/>
    </location>
</feature>
<reference evidence="2 3" key="1">
    <citation type="submission" date="2016-12" db="EMBL/GenBank/DDBJ databases">
        <authorList>
            <person name="Song W.-J."/>
            <person name="Kurnit D.M."/>
        </authorList>
    </citation>
    <scope>NUCLEOTIDE SEQUENCE [LARGE SCALE GENOMIC DNA]</scope>
    <source>
        <strain evidence="2 3">IMCC3135</strain>
    </source>
</reference>
<name>A0A2Z2P2V1_9GAMM</name>
<keyword evidence="1" id="KW-0812">Transmembrane</keyword>
<gene>
    <name evidence="2" type="ORF">IMCC3135_24195</name>
</gene>
<dbReference type="RefSeq" id="WP_205737691.1">
    <property type="nucleotide sequence ID" value="NZ_CP018632.1"/>
</dbReference>
<dbReference type="KEGG" id="gai:IMCC3135_24195"/>
<dbReference type="Pfam" id="PF07386">
    <property type="entry name" value="DUF1499"/>
    <property type="match status" value="1"/>
</dbReference>
<dbReference type="AlphaFoldDB" id="A0A2Z2P2V1"/>
<organism evidence="2 3">
    <name type="scientific">Granulosicoccus antarcticus IMCC3135</name>
    <dbReference type="NCBI Taxonomy" id="1192854"/>
    <lineage>
        <taxon>Bacteria</taxon>
        <taxon>Pseudomonadati</taxon>
        <taxon>Pseudomonadota</taxon>
        <taxon>Gammaproteobacteria</taxon>
        <taxon>Chromatiales</taxon>
        <taxon>Granulosicoccaceae</taxon>
        <taxon>Granulosicoccus</taxon>
    </lineage>
</organism>
<evidence type="ECO:0000313" key="3">
    <source>
        <dbReference type="Proteomes" id="UP000250079"/>
    </source>
</evidence>